<dbReference type="EMBL" id="CCNB01000003">
    <property type="protein sequence ID" value="CDX21256.1"/>
    <property type="molecule type" value="Genomic_DNA"/>
</dbReference>
<accession>A0A090DW81</accession>
<feature type="region of interest" description="Disordered" evidence="1">
    <location>
        <begin position="1"/>
        <end position="21"/>
    </location>
</feature>
<protein>
    <recommendedName>
        <fullName evidence="2">T6SS immunity protein Tdi1 C-terminal domain-containing protein</fullName>
    </recommendedName>
</protein>
<gene>
    <name evidence="3" type="ORF">MPLDJ20_110370</name>
</gene>
<proteinExistence type="predicted"/>
<organism evidence="3 4">
    <name type="scientific">Mesorhizobium plurifarium</name>
    <dbReference type="NCBI Taxonomy" id="69974"/>
    <lineage>
        <taxon>Bacteria</taxon>
        <taxon>Pseudomonadati</taxon>
        <taxon>Pseudomonadota</taxon>
        <taxon>Alphaproteobacteria</taxon>
        <taxon>Hyphomicrobiales</taxon>
        <taxon>Phyllobacteriaceae</taxon>
        <taxon>Mesorhizobium</taxon>
    </lineage>
</organism>
<evidence type="ECO:0000313" key="4">
    <source>
        <dbReference type="Proteomes" id="UP000046373"/>
    </source>
</evidence>
<name>A0A090DW81_MESPL</name>
<evidence type="ECO:0000256" key="1">
    <source>
        <dbReference type="SAM" id="MobiDB-lite"/>
    </source>
</evidence>
<dbReference type="Pfam" id="PF08906">
    <property type="entry name" value="T6SS_Tdi1_C"/>
    <property type="match status" value="1"/>
</dbReference>
<reference evidence="3 4" key="1">
    <citation type="submission" date="2014-08" db="EMBL/GenBank/DDBJ databases">
        <authorList>
            <person name="Moulin Lionel"/>
        </authorList>
    </citation>
    <scope>NUCLEOTIDE SEQUENCE [LARGE SCALE GENOMIC DNA]</scope>
</reference>
<dbReference type="Proteomes" id="UP000046373">
    <property type="component" value="Unassembled WGS sequence"/>
</dbReference>
<evidence type="ECO:0000259" key="2">
    <source>
        <dbReference type="Pfam" id="PF08906"/>
    </source>
</evidence>
<dbReference type="InterPro" id="IPR015002">
    <property type="entry name" value="T6SS_Tdi1_C"/>
</dbReference>
<dbReference type="GeneID" id="31887993"/>
<feature type="domain" description="T6SS immunity protein Tdi1 C-terminal" evidence="2">
    <location>
        <begin position="145"/>
        <end position="185"/>
    </location>
</feature>
<dbReference type="AlphaFoldDB" id="A0A090DW81"/>
<evidence type="ECO:0000313" key="3">
    <source>
        <dbReference type="EMBL" id="CDX21256.1"/>
    </source>
</evidence>
<sequence length="203" mass="22243">MFPKFRQSFSPDAGRKPDSVSIDTGVPSLNELLSSFSGVSFNHGLYRIVRAQDLAAWSNRIVVGFPAFAGRITCFGYDWLGRTFAIDTKRTEDGEPGVVMFEPGTGEALQIPANIRTFHETELDEYQDAALASNFYATWRGNGGAEPAYDQCIGYKVPLFLGGKDDSANLELTDLEVYWHITAQLIAKARGLPPGTRINVKGG</sequence>